<name>A0A090WW44_9FLAO</name>
<evidence type="ECO:0000313" key="1">
    <source>
        <dbReference type="EMBL" id="GAL71582.1"/>
    </source>
</evidence>
<evidence type="ECO:0008006" key="3">
    <source>
        <dbReference type="Google" id="ProtNLM"/>
    </source>
</evidence>
<dbReference type="AlphaFoldDB" id="A0A090WW44"/>
<sequence>MFTALLSLETQAQQDPQYTQYMYNTMSVNAAYAGQRDVLSATALYRTQWLV</sequence>
<protein>
    <recommendedName>
        <fullName evidence="3">Type IX secretion system membrane protein PorP/SprF</fullName>
    </recommendedName>
</protein>
<organism evidence="1 2">
    <name type="scientific">Jejuia pallidilutea</name>
    <dbReference type="NCBI Taxonomy" id="504487"/>
    <lineage>
        <taxon>Bacteria</taxon>
        <taxon>Pseudomonadati</taxon>
        <taxon>Bacteroidota</taxon>
        <taxon>Flavobacteriia</taxon>
        <taxon>Flavobacteriales</taxon>
        <taxon>Flavobacteriaceae</taxon>
        <taxon>Jejuia</taxon>
    </lineage>
</organism>
<dbReference type="Pfam" id="PF11751">
    <property type="entry name" value="PorP_SprF"/>
    <property type="match status" value="1"/>
</dbReference>
<evidence type="ECO:0000313" key="2">
    <source>
        <dbReference type="Proteomes" id="UP000029646"/>
    </source>
</evidence>
<accession>A0A090WW44</accession>
<reference evidence="1 2" key="1">
    <citation type="journal article" date="2014" name="Genome Announc.">
        <title>Draft Genome Sequence of Marine Flavobacterium Jejuia pallidilutea Strain 11shimoA1 and Pigmentation Mutants.</title>
        <authorList>
            <person name="Takatani N."/>
            <person name="Nakanishi M."/>
            <person name="Meirelles P."/>
            <person name="Mino S."/>
            <person name="Suda W."/>
            <person name="Oshima K."/>
            <person name="Hattori M."/>
            <person name="Ohkuma M."/>
            <person name="Hosokawa M."/>
            <person name="Miyashita K."/>
            <person name="Thompson F.L."/>
            <person name="Niwa A."/>
            <person name="Sawabe T."/>
            <person name="Sawabe T."/>
        </authorList>
    </citation>
    <scope>NUCLEOTIDE SEQUENCE [LARGE SCALE GENOMIC DNA]</scope>
    <source>
        <strain evidence="2">JCM19302</strain>
    </source>
</reference>
<dbReference type="Proteomes" id="UP000029646">
    <property type="component" value="Unassembled WGS sequence"/>
</dbReference>
<proteinExistence type="predicted"/>
<dbReference type="InterPro" id="IPR019861">
    <property type="entry name" value="PorP/SprF_Bacteroidetes"/>
</dbReference>
<gene>
    <name evidence="1" type="ORF">JCM19302_3072</name>
</gene>
<comment type="caution">
    <text evidence="1">The sequence shown here is derived from an EMBL/GenBank/DDBJ whole genome shotgun (WGS) entry which is preliminary data.</text>
</comment>
<dbReference type="EMBL" id="BBNS01000014">
    <property type="protein sequence ID" value="GAL71582.1"/>
    <property type="molecule type" value="Genomic_DNA"/>
</dbReference>